<evidence type="ECO:0000313" key="1">
    <source>
        <dbReference type="EMBL" id="KAI4840526.1"/>
    </source>
</evidence>
<sequence length="298" mass="35364">MKQKIKLHLYIKIFLFVLSAWIYHFNNDRFKYNKYLEQNHILKRILSIRNCRLLAKCKKTNNTNTVDLIVDIPRNGVYEKRDIPYNDKRNTTKNKQSCRNSLNNASDHRQATKNRSCIYETKKYSRLEKKIFKELDYTDFLKNNRTVRDSIYKKIIFKKYGLRIALPLLLFLFLLIVCIIELTLGLSGKGCLLSYLGLKKEHLETLSKDGDGTLSTFVNLLKKLTGFWEHSGIFGTKDACDFCKEVSNAVSNACILGRFFRILICFVPFFILCFTFISWIIYYHKKFKKYEKIKFRKR</sequence>
<reference evidence="1" key="1">
    <citation type="submission" date="2022-06" db="EMBL/GenBank/DDBJ databases">
        <title>The First Complete Genome of the Simian Malaria Parasite Plasmodium brasilianum.</title>
        <authorList>
            <person name="Bajic M."/>
            <person name="Ravishankar S."/>
        </authorList>
    </citation>
    <scope>NUCLEOTIDE SEQUENCE</scope>
    <source>
        <strain evidence="1">Bolivian I</strain>
    </source>
</reference>
<comment type="caution">
    <text evidence="1">The sequence shown here is derived from an EMBL/GenBank/DDBJ whole genome shotgun (WGS) entry which is preliminary data.</text>
</comment>
<proteinExistence type="predicted"/>
<accession>A0ACB9YDQ2</accession>
<keyword evidence="2" id="KW-1185">Reference proteome</keyword>
<protein>
    <submittedName>
        <fullName evidence="1">Uncharacterized protein</fullName>
    </submittedName>
</protein>
<gene>
    <name evidence="1" type="ORF">MKS88_001254</name>
</gene>
<dbReference type="Proteomes" id="UP001056978">
    <property type="component" value="Chromosome 4"/>
</dbReference>
<dbReference type="EMBL" id="CM043772">
    <property type="protein sequence ID" value="KAI4840526.1"/>
    <property type="molecule type" value="Genomic_DNA"/>
</dbReference>
<name>A0ACB9YDQ2_PLABR</name>
<organism evidence="1 2">
    <name type="scientific">Plasmodium brasilianum</name>
    <dbReference type="NCBI Taxonomy" id="5824"/>
    <lineage>
        <taxon>Eukaryota</taxon>
        <taxon>Sar</taxon>
        <taxon>Alveolata</taxon>
        <taxon>Apicomplexa</taxon>
        <taxon>Aconoidasida</taxon>
        <taxon>Haemosporida</taxon>
        <taxon>Plasmodiidae</taxon>
        <taxon>Plasmodium</taxon>
        <taxon>Plasmodium (Plasmodium)</taxon>
    </lineage>
</organism>
<evidence type="ECO:0000313" key="2">
    <source>
        <dbReference type="Proteomes" id="UP001056978"/>
    </source>
</evidence>